<dbReference type="InterPro" id="IPR025420">
    <property type="entry name" value="DUF4143"/>
</dbReference>
<proteinExistence type="predicted"/>
<dbReference type="InterPro" id="IPR041682">
    <property type="entry name" value="AAA_14"/>
</dbReference>
<keyword evidence="3" id="KW-0067">ATP-binding</keyword>
<gene>
    <name evidence="3" type="ORF">ACFL2Z_02180</name>
</gene>
<dbReference type="Proteomes" id="UP001594288">
    <property type="component" value="Unassembled WGS sequence"/>
</dbReference>
<organism evidence="3 4">
    <name type="scientific">Eiseniibacteriota bacterium</name>
    <dbReference type="NCBI Taxonomy" id="2212470"/>
    <lineage>
        <taxon>Bacteria</taxon>
        <taxon>Candidatus Eiseniibacteriota</taxon>
    </lineage>
</organism>
<dbReference type="GO" id="GO:0005524">
    <property type="term" value="F:ATP binding"/>
    <property type="evidence" value="ECO:0007669"/>
    <property type="project" value="UniProtKB-KW"/>
</dbReference>
<evidence type="ECO:0000259" key="2">
    <source>
        <dbReference type="Pfam" id="PF13635"/>
    </source>
</evidence>
<evidence type="ECO:0000313" key="3">
    <source>
        <dbReference type="EMBL" id="MFC1799702.1"/>
    </source>
</evidence>
<dbReference type="EMBL" id="JBHPEI010000023">
    <property type="protein sequence ID" value="MFC1799702.1"/>
    <property type="molecule type" value="Genomic_DNA"/>
</dbReference>
<keyword evidence="3" id="KW-0547">Nucleotide-binding</keyword>
<dbReference type="Pfam" id="PF13635">
    <property type="entry name" value="DUF4143"/>
    <property type="match status" value="1"/>
</dbReference>
<sequence>MFRRTILGELKRWAAQPDRKPLILRGARQVGKTTAVEIFSADFDTYVHFDLEKPEDAELFERGLPVQELIQAIYLAKSITPSEGRTLLFIDEIQNSASAMAMMRQFYESAKDIHVIGAGSLLEIMIREEQKSFPVGRVQFLFMYPLTFEEYLGAIGADEALEYYNKVPLPDLAFPTLRKHFHRYALLGGMPEIIEVYQEREDIAALTPVYQGLLTSYVDDVSKYARNDTMIEVIRHVIEAAPLEAGKRIKFDGFGKSNYRSREVGEALRTLERAMLVYLHYPTSSTEPPVLPNKRRSPKLQFLDTGLINFYVGLQEQFFKYEDVGSFYRGILAEHLTGQELLASDPTRQRKLSFWTREKPQSSAEVDFVVQHGEYVIPVEVKSGAVGSLRSLQEFVDRASHPFAVRIFGGALSPNVNASTRKGKSYRLLNLPYFLTGKLQDYLRWFIAA</sequence>
<name>A0ABV6YP61_UNCEI</name>
<feature type="domain" description="AAA" evidence="1">
    <location>
        <begin position="19"/>
        <end position="152"/>
    </location>
</feature>
<feature type="domain" description="DUF4143" evidence="2">
    <location>
        <begin position="219"/>
        <end position="384"/>
    </location>
</feature>
<dbReference type="PANTHER" id="PTHR33295:SF7">
    <property type="entry name" value="ATPASE"/>
    <property type="match status" value="1"/>
</dbReference>
<keyword evidence="4" id="KW-1185">Reference proteome</keyword>
<protein>
    <submittedName>
        <fullName evidence="3">ATP-binding protein</fullName>
    </submittedName>
</protein>
<dbReference type="Pfam" id="PF13173">
    <property type="entry name" value="AAA_14"/>
    <property type="match status" value="1"/>
</dbReference>
<comment type="caution">
    <text evidence="3">The sequence shown here is derived from an EMBL/GenBank/DDBJ whole genome shotgun (WGS) entry which is preliminary data.</text>
</comment>
<dbReference type="SUPFAM" id="SSF52540">
    <property type="entry name" value="P-loop containing nucleoside triphosphate hydrolases"/>
    <property type="match status" value="1"/>
</dbReference>
<dbReference type="PANTHER" id="PTHR33295">
    <property type="entry name" value="ATPASE"/>
    <property type="match status" value="1"/>
</dbReference>
<accession>A0ABV6YP61</accession>
<dbReference type="Gene3D" id="3.40.50.300">
    <property type="entry name" value="P-loop containing nucleotide triphosphate hydrolases"/>
    <property type="match status" value="1"/>
</dbReference>
<evidence type="ECO:0000313" key="4">
    <source>
        <dbReference type="Proteomes" id="UP001594288"/>
    </source>
</evidence>
<reference evidence="3 4" key="1">
    <citation type="submission" date="2024-09" db="EMBL/GenBank/DDBJ databases">
        <authorList>
            <person name="D'Angelo T."/>
        </authorList>
    </citation>
    <scope>NUCLEOTIDE SEQUENCE [LARGE SCALE GENOMIC DNA]</scope>
    <source>
        <strain evidence="3">SAG AM-311-F02</strain>
    </source>
</reference>
<evidence type="ECO:0000259" key="1">
    <source>
        <dbReference type="Pfam" id="PF13173"/>
    </source>
</evidence>
<dbReference type="InterPro" id="IPR027417">
    <property type="entry name" value="P-loop_NTPase"/>
</dbReference>